<evidence type="ECO:0000256" key="5">
    <source>
        <dbReference type="SAM" id="Phobius"/>
    </source>
</evidence>
<evidence type="ECO:0000256" key="2">
    <source>
        <dbReference type="ARBA" id="ARBA00004665"/>
    </source>
</evidence>
<dbReference type="Gene3D" id="3.30.70.270">
    <property type="match status" value="1"/>
</dbReference>
<keyword evidence="5" id="KW-0812">Transmembrane</keyword>
<dbReference type="InterPro" id="IPR029787">
    <property type="entry name" value="Nucleotide_cyclase"/>
</dbReference>
<keyword evidence="5" id="KW-1133">Transmembrane helix</keyword>
<dbReference type="RefSeq" id="WP_233479875.1">
    <property type="nucleotide sequence ID" value="NZ_CP013970.1"/>
</dbReference>
<protein>
    <recommendedName>
        <fullName evidence="3">diguanylate cyclase</fullName>
        <ecNumber evidence="3">2.7.7.65</ecNumber>
    </recommendedName>
</protein>
<dbReference type="CDD" id="cd01949">
    <property type="entry name" value="GGDEF"/>
    <property type="match status" value="1"/>
</dbReference>
<feature type="domain" description="GGDEF" evidence="6">
    <location>
        <begin position="496"/>
        <end position="632"/>
    </location>
</feature>
<evidence type="ECO:0000313" key="8">
    <source>
        <dbReference type="Proteomes" id="UP000264980"/>
    </source>
</evidence>
<dbReference type="GO" id="GO:0052621">
    <property type="term" value="F:diguanylate cyclase activity"/>
    <property type="evidence" value="ECO:0007669"/>
    <property type="project" value="UniProtKB-EC"/>
</dbReference>
<feature type="transmembrane region" description="Helical" evidence="5">
    <location>
        <begin position="14"/>
        <end position="36"/>
    </location>
</feature>
<dbReference type="EC" id="2.7.7.65" evidence="3"/>
<reference evidence="8" key="1">
    <citation type="submission" date="2016-01" db="EMBL/GenBank/DDBJ databases">
        <authorList>
            <person name="Shapiro L."/>
        </authorList>
    </citation>
    <scope>NUCLEOTIDE SEQUENCE [LARGE SCALE GENOMIC DNA]</scope>
    <source>
        <strain evidence="8">MDcuke</strain>
    </source>
</reference>
<accession>A0A345CUS5</accession>
<comment type="pathway">
    <text evidence="2">Purine metabolism; 3',5'-cyclic di-GMP biosynthesis.</text>
</comment>
<dbReference type="GO" id="GO:0043709">
    <property type="term" value="P:cell adhesion involved in single-species biofilm formation"/>
    <property type="evidence" value="ECO:0007669"/>
    <property type="project" value="TreeGrafter"/>
</dbReference>
<comment type="catalytic activity">
    <reaction evidence="4">
        <text>2 GTP = 3',3'-c-di-GMP + 2 diphosphate</text>
        <dbReference type="Rhea" id="RHEA:24898"/>
        <dbReference type="ChEBI" id="CHEBI:33019"/>
        <dbReference type="ChEBI" id="CHEBI:37565"/>
        <dbReference type="ChEBI" id="CHEBI:58805"/>
        <dbReference type="EC" id="2.7.7.65"/>
    </reaction>
</comment>
<evidence type="ECO:0000259" key="6">
    <source>
        <dbReference type="PROSITE" id="PS50887"/>
    </source>
</evidence>
<comment type="cofactor">
    <cofactor evidence="1">
        <name>Mg(2+)</name>
        <dbReference type="ChEBI" id="CHEBI:18420"/>
    </cofactor>
</comment>
<dbReference type="PANTHER" id="PTHR45138:SF9">
    <property type="entry name" value="DIGUANYLATE CYCLASE DGCM-RELATED"/>
    <property type="match status" value="1"/>
</dbReference>
<dbReference type="AlphaFoldDB" id="A0A345CUS5"/>
<proteinExistence type="predicted"/>
<evidence type="ECO:0000256" key="4">
    <source>
        <dbReference type="ARBA" id="ARBA00034247"/>
    </source>
</evidence>
<dbReference type="SUPFAM" id="SSF55073">
    <property type="entry name" value="Nucleotide cyclase"/>
    <property type="match status" value="1"/>
</dbReference>
<dbReference type="NCBIfam" id="TIGR00254">
    <property type="entry name" value="GGDEF"/>
    <property type="match status" value="1"/>
</dbReference>
<dbReference type="Gene3D" id="6.10.340.10">
    <property type="match status" value="1"/>
</dbReference>
<keyword evidence="5" id="KW-0472">Membrane</keyword>
<evidence type="ECO:0000256" key="3">
    <source>
        <dbReference type="ARBA" id="ARBA00012528"/>
    </source>
</evidence>
<dbReference type="InterPro" id="IPR050469">
    <property type="entry name" value="Diguanylate_Cyclase"/>
</dbReference>
<evidence type="ECO:0000256" key="1">
    <source>
        <dbReference type="ARBA" id="ARBA00001946"/>
    </source>
</evidence>
<dbReference type="Proteomes" id="UP000264980">
    <property type="component" value="Chromosome"/>
</dbReference>
<dbReference type="FunFam" id="3.30.70.270:FF:000001">
    <property type="entry name" value="Diguanylate cyclase domain protein"/>
    <property type="match status" value="1"/>
</dbReference>
<dbReference type="GO" id="GO:1902201">
    <property type="term" value="P:negative regulation of bacterial-type flagellum-dependent cell motility"/>
    <property type="evidence" value="ECO:0007669"/>
    <property type="project" value="TreeGrafter"/>
</dbReference>
<sequence>MINFLNAKTVASQALLLAALRTTIVVMVVGSISYYFDYSTILKSSQAQLLVSTQQKIFRESLPFQEIIQTENNFLEEFKRLYSQENKAINYDSYFNEIFTRHEDGSWTQNSKMYDGYILQNGQYVYGTSATYSPQIAPDTDTRKRFVLSYLLSYKYGGILKNRFLNFYGVVPEKGFTIFQKEDIAKAFHYSGPDALDLSTYEFYSRGFSQKDDSPIFTSIYYDFSNKAWMTTIAIPDVAPPGGKHKIMACVDLLLNNLMKRASEPEIKGTRSTVFEATPQGKLISDDNYQKEIFYSQGNVSISSLKIAGYYPLIDAVLNDRSGQVKLLNLESEIVAVGRIPWTPWAIAIHYPKSLLYKETLFNIKVIVYLSIATLVLELIILSSVLRNKITIPLNKLIALSATVIPSKNGDATSQELNSKDEIVRLQYAYIDMMERVRKSQESLEDKINERTKALEQANQELFIISHTDPLTKIGNRRFFFNQGEDLLLKPDEIKSKILLAIIDFDYFKKYNDFYGHPQGDQCLMIVANILSENIDTHTDILARIGGEEFALIKTVPDDEEAQICIRKLCDSVSSSAIPHTASEKGIVTISIGYVTEEYNKKITMDALMSKADRALYIAKNSGRNTIVHFGDIRDEA</sequence>
<dbReference type="PROSITE" id="PS50887">
    <property type="entry name" value="GGDEF"/>
    <property type="match status" value="1"/>
</dbReference>
<dbReference type="InterPro" id="IPR000160">
    <property type="entry name" value="GGDEF_dom"/>
</dbReference>
<dbReference type="InterPro" id="IPR043128">
    <property type="entry name" value="Rev_trsase/Diguanyl_cyclase"/>
</dbReference>
<dbReference type="SMART" id="SM00267">
    <property type="entry name" value="GGDEF"/>
    <property type="match status" value="1"/>
</dbReference>
<name>A0A345CUS5_9GAMM</name>
<gene>
    <name evidence="7" type="ORF">AV903_16025</name>
</gene>
<dbReference type="EMBL" id="CP013970">
    <property type="protein sequence ID" value="AXF77192.1"/>
    <property type="molecule type" value="Genomic_DNA"/>
</dbReference>
<dbReference type="Pfam" id="PF00990">
    <property type="entry name" value="GGDEF"/>
    <property type="match status" value="1"/>
</dbReference>
<evidence type="ECO:0000313" key="7">
    <source>
        <dbReference type="EMBL" id="AXF77192.1"/>
    </source>
</evidence>
<dbReference type="GO" id="GO:0005886">
    <property type="term" value="C:plasma membrane"/>
    <property type="evidence" value="ECO:0007669"/>
    <property type="project" value="TreeGrafter"/>
</dbReference>
<dbReference type="PANTHER" id="PTHR45138">
    <property type="entry name" value="REGULATORY COMPONENTS OF SENSORY TRANSDUCTION SYSTEM"/>
    <property type="match status" value="1"/>
</dbReference>
<organism evidence="7 8">
    <name type="scientific">Erwinia tracheiphila</name>
    <dbReference type="NCBI Taxonomy" id="65700"/>
    <lineage>
        <taxon>Bacteria</taxon>
        <taxon>Pseudomonadati</taxon>
        <taxon>Pseudomonadota</taxon>
        <taxon>Gammaproteobacteria</taxon>
        <taxon>Enterobacterales</taxon>
        <taxon>Erwiniaceae</taxon>
        <taxon>Erwinia</taxon>
    </lineage>
</organism>